<evidence type="ECO:0000313" key="2">
    <source>
        <dbReference type="EMBL" id="CAK0840393.1"/>
    </source>
</evidence>
<sequence>MLPSALAEGCANPPSVRRPAMPAPLVTPTPRPVPLQGGAAGRHSSFLVPVLRDPIPFQPHSEMEPGDALIQHKRSLHWVREGSDSTRPRRQRQFEEEEEEEPSSESFQSMVAEARARSQRIHTDSMDTDGTNKFVEWKVAQPFVRDLCLDSGMFGFEKGDKAALTAEALSAVLELEGRAYDHCIILGKAWAKDSLEVKFHADGQIVDVSAEHLRKINRTEAMALEHRSKLNRAGQMVLSRSASLTNIPPASGISRYGHSVECGFSAASRRISRGSQAALLLTELPV</sequence>
<feature type="compositionally biased region" description="Basic and acidic residues" evidence="1">
    <location>
        <begin position="78"/>
        <end position="87"/>
    </location>
</feature>
<feature type="region of interest" description="Disordered" evidence="1">
    <location>
        <begin position="1"/>
        <end position="40"/>
    </location>
</feature>
<proteinExistence type="predicted"/>
<gene>
    <name evidence="2" type="ORF">PCOR1329_LOCUS35853</name>
</gene>
<feature type="compositionally biased region" description="Pro residues" evidence="1">
    <location>
        <begin position="21"/>
        <end position="33"/>
    </location>
</feature>
<name>A0ABN9T5X6_9DINO</name>
<accession>A0ABN9T5X6</accession>
<reference evidence="2" key="1">
    <citation type="submission" date="2023-10" db="EMBL/GenBank/DDBJ databases">
        <authorList>
            <person name="Chen Y."/>
            <person name="Shah S."/>
            <person name="Dougan E. K."/>
            <person name="Thang M."/>
            <person name="Chan C."/>
        </authorList>
    </citation>
    <scope>NUCLEOTIDE SEQUENCE [LARGE SCALE GENOMIC DNA]</scope>
</reference>
<evidence type="ECO:0000256" key="1">
    <source>
        <dbReference type="SAM" id="MobiDB-lite"/>
    </source>
</evidence>
<comment type="caution">
    <text evidence="2">The sequence shown here is derived from an EMBL/GenBank/DDBJ whole genome shotgun (WGS) entry which is preliminary data.</text>
</comment>
<dbReference type="Proteomes" id="UP001189429">
    <property type="component" value="Unassembled WGS sequence"/>
</dbReference>
<organism evidence="2 3">
    <name type="scientific">Prorocentrum cordatum</name>
    <dbReference type="NCBI Taxonomy" id="2364126"/>
    <lineage>
        <taxon>Eukaryota</taxon>
        <taxon>Sar</taxon>
        <taxon>Alveolata</taxon>
        <taxon>Dinophyceae</taxon>
        <taxon>Prorocentrales</taxon>
        <taxon>Prorocentraceae</taxon>
        <taxon>Prorocentrum</taxon>
    </lineage>
</organism>
<feature type="region of interest" description="Disordered" evidence="1">
    <location>
        <begin position="77"/>
        <end position="107"/>
    </location>
</feature>
<dbReference type="EMBL" id="CAUYUJ010014375">
    <property type="protein sequence ID" value="CAK0840393.1"/>
    <property type="molecule type" value="Genomic_DNA"/>
</dbReference>
<keyword evidence="3" id="KW-1185">Reference proteome</keyword>
<protein>
    <submittedName>
        <fullName evidence="2">Uncharacterized protein</fullName>
    </submittedName>
</protein>
<evidence type="ECO:0000313" key="3">
    <source>
        <dbReference type="Proteomes" id="UP001189429"/>
    </source>
</evidence>